<dbReference type="GO" id="GO:0046872">
    <property type="term" value="F:metal ion binding"/>
    <property type="evidence" value="ECO:0007669"/>
    <property type="project" value="UniProtKB-KW"/>
</dbReference>
<evidence type="ECO:0000256" key="8">
    <source>
        <dbReference type="ARBA" id="ARBA00023211"/>
    </source>
</evidence>
<dbReference type="Pfam" id="PF00834">
    <property type="entry name" value="Ribul_P_3_epim"/>
    <property type="match status" value="1"/>
</dbReference>
<accession>A0A1H7BXW7</accession>
<protein>
    <submittedName>
        <fullName evidence="11">D-allulose-6-phosphate 3-epimerase</fullName>
    </submittedName>
</protein>
<keyword evidence="9" id="KW-0413">Isomerase</keyword>
<name>A0A1H7BXW7_9FIRM</name>
<keyword evidence="12" id="KW-1185">Reference proteome</keyword>
<organism evidence="11 12">
    <name type="scientific">Propionispira arboris</name>
    <dbReference type="NCBI Taxonomy" id="84035"/>
    <lineage>
        <taxon>Bacteria</taxon>
        <taxon>Bacillati</taxon>
        <taxon>Bacillota</taxon>
        <taxon>Negativicutes</taxon>
        <taxon>Selenomonadales</taxon>
        <taxon>Selenomonadaceae</taxon>
        <taxon>Propionispira</taxon>
    </lineage>
</organism>
<evidence type="ECO:0000256" key="2">
    <source>
        <dbReference type="ARBA" id="ARBA00001947"/>
    </source>
</evidence>
<sequence>MKIKFAPSLMCMDLMRVQEQVSILNERCDLYHVDIMDGHFVKNLSLSVDFVKGLRQITNLPIDCHLMVTNPEQYIDPLIKAGADFISLHSETISGQAFRLFNKIKQADCKCGVVLNPETSLEAVKPYLNYLDLLTFMTVDPGFAGQNFIAETIKSINEAALWKVRNTYSYILAVDGACNKHTFLELADAGTECFIVGSSGLFNLDEDLNIAYDIMMQDFRQSLAAKK</sequence>
<evidence type="ECO:0000313" key="11">
    <source>
        <dbReference type="EMBL" id="SEJ82429.1"/>
    </source>
</evidence>
<dbReference type="EMBL" id="FNZK01000018">
    <property type="protein sequence ID" value="SEJ82429.1"/>
    <property type="molecule type" value="Genomic_DNA"/>
</dbReference>
<dbReference type="NCBIfam" id="NF004076">
    <property type="entry name" value="PRK05581.1-4"/>
    <property type="match status" value="1"/>
</dbReference>
<dbReference type="GO" id="GO:0006163">
    <property type="term" value="P:purine nucleotide metabolic process"/>
    <property type="evidence" value="ECO:0007669"/>
    <property type="project" value="UniProtKB-ARBA"/>
</dbReference>
<keyword evidence="7" id="KW-0408">Iron</keyword>
<evidence type="ECO:0000256" key="10">
    <source>
        <dbReference type="ARBA" id="ARBA00023277"/>
    </source>
</evidence>
<dbReference type="GO" id="GO:1901135">
    <property type="term" value="P:carbohydrate derivative metabolic process"/>
    <property type="evidence" value="ECO:0007669"/>
    <property type="project" value="UniProtKB-ARBA"/>
</dbReference>
<dbReference type="Proteomes" id="UP000199662">
    <property type="component" value="Unassembled WGS sequence"/>
</dbReference>
<dbReference type="NCBIfam" id="NF007266">
    <property type="entry name" value="PRK09722.1"/>
    <property type="match status" value="1"/>
</dbReference>
<keyword evidence="6" id="KW-0862">Zinc</keyword>
<evidence type="ECO:0000256" key="7">
    <source>
        <dbReference type="ARBA" id="ARBA00023004"/>
    </source>
</evidence>
<evidence type="ECO:0000256" key="5">
    <source>
        <dbReference type="ARBA" id="ARBA00022723"/>
    </source>
</evidence>
<dbReference type="InterPro" id="IPR000056">
    <property type="entry name" value="Ribul_P_3_epim-like"/>
</dbReference>
<evidence type="ECO:0000313" key="12">
    <source>
        <dbReference type="Proteomes" id="UP000199662"/>
    </source>
</evidence>
<comment type="cofactor">
    <cofactor evidence="3">
        <name>Fe(2+)</name>
        <dbReference type="ChEBI" id="CHEBI:29033"/>
    </cofactor>
</comment>
<dbReference type="AlphaFoldDB" id="A0A1H7BXW7"/>
<evidence type="ECO:0000256" key="3">
    <source>
        <dbReference type="ARBA" id="ARBA00001954"/>
    </source>
</evidence>
<keyword evidence="10" id="KW-0119">Carbohydrate metabolism</keyword>
<evidence type="ECO:0000256" key="1">
    <source>
        <dbReference type="ARBA" id="ARBA00001936"/>
    </source>
</evidence>
<evidence type="ECO:0000256" key="4">
    <source>
        <dbReference type="ARBA" id="ARBA00011738"/>
    </source>
</evidence>
<dbReference type="InterPro" id="IPR013785">
    <property type="entry name" value="Aldolase_TIM"/>
</dbReference>
<dbReference type="GO" id="GO:0016857">
    <property type="term" value="F:racemase and epimerase activity, acting on carbohydrates and derivatives"/>
    <property type="evidence" value="ECO:0007669"/>
    <property type="project" value="InterPro"/>
</dbReference>
<evidence type="ECO:0000256" key="6">
    <source>
        <dbReference type="ARBA" id="ARBA00022833"/>
    </source>
</evidence>
<dbReference type="GO" id="GO:0005975">
    <property type="term" value="P:carbohydrate metabolic process"/>
    <property type="evidence" value="ECO:0007669"/>
    <property type="project" value="InterPro"/>
</dbReference>
<dbReference type="GO" id="GO:0046496">
    <property type="term" value="P:nicotinamide nucleotide metabolic process"/>
    <property type="evidence" value="ECO:0007669"/>
    <property type="project" value="UniProtKB-ARBA"/>
</dbReference>
<dbReference type="InterPro" id="IPR011060">
    <property type="entry name" value="RibuloseP-bd_barrel"/>
</dbReference>
<keyword evidence="8" id="KW-0464">Manganese</keyword>
<comment type="subunit">
    <text evidence="4">Homodimer.</text>
</comment>
<comment type="cofactor">
    <cofactor evidence="1">
        <name>Mn(2+)</name>
        <dbReference type="ChEBI" id="CHEBI:29035"/>
    </cofactor>
</comment>
<dbReference type="SUPFAM" id="SSF51366">
    <property type="entry name" value="Ribulose-phoshate binding barrel"/>
    <property type="match status" value="1"/>
</dbReference>
<keyword evidence="5" id="KW-0479">Metal-binding</keyword>
<evidence type="ECO:0000256" key="9">
    <source>
        <dbReference type="ARBA" id="ARBA00023235"/>
    </source>
</evidence>
<dbReference type="PANTHER" id="PTHR11749">
    <property type="entry name" value="RIBULOSE-5-PHOSPHATE-3-EPIMERASE"/>
    <property type="match status" value="1"/>
</dbReference>
<dbReference type="RefSeq" id="WP_091833971.1">
    <property type="nucleotide sequence ID" value="NZ_FNZK01000018.1"/>
</dbReference>
<dbReference type="FunFam" id="3.20.20.70:FF:000191">
    <property type="entry name" value="ribulose-phosphate 3-epimerase isoform X2"/>
    <property type="match status" value="1"/>
</dbReference>
<dbReference type="STRING" id="84035.SAMN05660742_11874"/>
<dbReference type="Gene3D" id="3.20.20.70">
    <property type="entry name" value="Aldolase class I"/>
    <property type="match status" value="1"/>
</dbReference>
<proteinExistence type="predicted"/>
<dbReference type="GO" id="GO:0006091">
    <property type="term" value="P:generation of precursor metabolites and energy"/>
    <property type="evidence" value="ECO:0007669"/>
    <property type="project" value="UniProtKB-ARBA"/>
</dbReference>
<reference evidence="11 12" key="1">
    <citation type="submission" date="2016-10" db="EMBL/GenBank/DDBJ databases">
        <authorList>
            <person name="de Groot N.N."/>
        </authorList>
    </citation>
    <scope>NUCLEOTIDE SEQUENCE [LARGE SCALE GENOMIC DNA]</scope>
    <source>
        <strain evidence="11 12">DSM 2179</strain>
    </source>
</reference>
<dbReference type="CDD" id="cd00429">
    <property type="entry name" value="RPE"/>
    <property type="match status" value="1"/>
</dbReference>
<comment type="cofactor">
    <cofactor evidence="2">
        <name>Zn(2+)</name>
        <dbReference type="ChEBI" id="CHEBI:29105"/>
    </cofactor>
</comment>
<gene>
    <name evidence="11" type="ORF">SAMN05660742_11874</name>
</gene>